<evidence type="ECO:0000256" key="1">
    <source>
        <dbReference type="SAM" id="Phobius"/>
    </source>
</evidence>
<keyword evidence="1" id="KW-0812">Transmembrane</keyword>
<protein>
    <submittedName>
        <fullName evidence="2">Uncharacterized protein</fullName>
    </submittedName>
</protein>
<sequence>MSTRNAESGSLEDLLPPWTRVLVRGCLSLVGMHCCSANRRVRPPTGLELALNPQPRDSVRPNLRACPLPTDWPIRTKHAGRWYRLGLVPVSDVTETLLRYFAFFVLLCFLYLSRWPPVVVTVLFTALLTERSSRE</sequence>
<comment type="caution">
    <text evidence="2">The sequence shown here is derived from an EMBL/GenBank/DDBJ whole genome shotgun (WGS) entry which is preliminary data.</text>
</comment>
<reference evidence="2" key="1">
    <citation type="submission" date="2018-11" db="EMBL/GenBank/DDBJ databases">
        <authorList>
            <consortium name="Pathogen Informatics"/>
        </authorList>
    </citation>
    <scope>NUCLEOTIDE SEQUENCE</scope>
</reference>
<gene>
    <name evidence="2" type="ORF">PXEA_LOCUS5366</name>
</gene>
<keyword evidence="1" id="KW-0472">Membrane</keyword>
<proteinExistence type="predicted"/>
<evidence type="ECO:0000313" key="2">
    <source>
        <dbReference type="EMBL" id="VEL11926.1"/>
    </source>
</evidence>
<keyword evidence="3" id="KW-1185">Reference proteome</keyword>
<dbReference type="EMBL" id="CAAALY010013272">
    <property type="protein sequence ID" value="VEL11926.1"/>
    <property type="molecule type" value="Genomic_DNA"/>
</dbReference>
<evidence type="ECO:0000313" key="3">
    <source>
        <dbReference type="Proteomes" id="UP000784294"/>
    </source>
</evidence>
<name>A0A3S4ZHX8_9PLAT</name>
<dbReference type="Proteomes" id="UP000784294">
    <property type="component" value="Unassembled WGS sequence"/>
</dbReference>
<dbReference type="AlphaFoldDB" id="A0A3S4ZHX8"/>
<feature type="transmembrane region" description="Helical" evidence="1">
    <location>
        <begin position="100"/>
        <end position="128"/>
    </location>
</feature>
<accession>A0A3S4ZHX8</accession>
<organism evidence="2 3">
    <name type="scientific">Protopolystoma xenopodis</name>
    <dbReference type="NCBI Taxonomy" id="117903"/>
    <lineage>
        <taxon>Eukaryota</taxon>
        <taxon>Metazoa</taxon>
        <taxon>Spiralia</taxon>
        <taxon>Lophotrochozoa</taxon>
        <taxon>Platyhelminthes</taxon>
        <taxon>Monogenea</taxon>
        <taxon>Polyopisthocotylea</taxon>
        <taxon>Polystomatidea</taxon>
        <taxon>Polystomatidae</taxon>
        <taxon>Protopolystoma</taxon>
    </lineage>
</organism>
<keyword evidence="1" id="KW-1133">Transmembrane helix</keyword>